<proteinExistence type="predicted"/>
<evidence type="ECO:0000313" key="2">
    <source>
        <dbReference type="Proteomes" id="UP000002753"/>
    </source>
</evidence>
<reference evidence="1 2" key="1">
    <citation type="journal article" date="2003" name="Science">
        <title>Finding functional features in Saccharomyces genomes by phylogenetic footprinting.</title>
        <authorList>
            <person name="Cliften P.F."/>
            <person name="Sudarsanam P."/>
            <person name="Desikan A."/>
            <person name="Fulton L."/>
            <person name="Fulton B."/>
            <person name="Majors J."/>
            <person name="Waterston R."/>
            <person name="Cohen B.A."/>
            <person name="Johnston M."/>
        </authorList>
    </citation>
    <scope>NUCLEOTIDE SEQUENCE [LARGE SCALE GENOMIC DNA]</scope>
    <source>
        <strain evidence="2">ATCC MYA-4449 / AS 2.2408 / CBS 8840 / NBRC 1802 / NCYC 2889</strain>
    </source>
</reference>
<keyword evidence="2" id="KW-1185">Reference proteome</keyword>
<evidence type="ECO:0000313" key="1">
    <source>
        <dbReference type="EMBL" id="EJT42109.1"/>
    </source>
</evidence>
<dbReference type="Gene3D" id="3.90.1530.10">
    <property type="entry name" value="Conserved hypothetical protein from pyrococcus furiosus pfu- 392566-001, ParB domain"/>
    <property type="match status" value="1"/>
</dbReference>
<dbReference type="EMBL" id="AACI03001676">
    <property type="protein sequence ID" value="EJT42109.1"/>
    <property type="molecule type" value="Genomic_DNA"/>
</dbReference>
<gene>
    <name evidence="1" type="primary">YKL086W</name>
    <name evidence="1" type="ORF">SKUD_047501</name>
</gene>
<dbReference type="HOGENOM" id="CLU_3070000_0_0_1"/>
<dbReference type="STRING" id="226230.J6ECV3"/>
<accession>J6ECV3</accession>
<comment type="caution">
    <text evidence="1">The sequence shown here is derived from an EMBL/GenBank/DDBJ whole genome shotgun (WGS) entry which is preliminary data.</text>
</comment>
<sequence length="53" mass="5739">MKKMSLQSNSVIPTEIPLSHIMRPLSPVLDPQNIDAMVATMNGIPMASKTCSL</sequence>
<dbReference type="AlphaFoldDB" id="J6ECV3"/>
<dbReference type="Proteomes" id="UP000002753">
    <property type="component" value="Unassembled WGS sequence"/>
</dbReference>
<protein>
    <submittedName>
        <fullName evidence="1">SRX1-like protein</fullName>
    </submittedName>
</protein>
<organism evidence="1 2">
    <name type="scientific">Saccharomyces kudriavzevii (strain ATCC MYA-4449 / AS 2.2408 / CBS 8840 / NBRC 1802 / NCYC 2889)</name>
    <name type="common">Yeast</name>
    <dbReference type="NCBI Taxonomy" id="226230"/>
    <lineage>
        <taxon>Eukaryota</taxon>
        <taxon>Fungi</taxon>
        <taxon>Dikarya</taxon>
        <taxon>Ascomycota</taxon>
        <taxon>Saccharomycotina</taxon>
        <taxon>Saccharomycetes</taxon>
        <taxon>Saccharomycetales</taxon>
        <taxon>Saccharomycetaceae</taxon>
        <taxon>Saccharomyces</taxon>
    </lineage>
</organism>
<reference evidence="2" key="2">
    <citation type="journal article" date="2011" name="G3 (Bethesda)">
        <title>The awesome power of yeast evolutionary genetics: New genome sequences and strain resources for the Saccharomyces sensu stricto genus.</title>
        <authorList>
            <person name="Scannell D.R."/>
            <person name="Zill O.A."/>
            <person name="Rokas A."/>
            <person name="Payen C."/>
            <person name="Dunham M.J."/>
            <person name="Eisen M.B."/>
            <person name="Rine J."/>
            <person name="Johnston M."/>
            <person name="Hittinger C.T."/>
        </authorList>
    </citation>
    <scope>GENOME REANNOTATION</scope>
    <source>
        <strain evidence="2">ATCC MYA-4449 / AS 2.2408 / CBS 8840 / NBRC 1802 / NCYC 2889</strain>
    </source>
</reference>
<name>J6ECV3_SACK1</name>